<organism evidence="3 4">
    <name type="scientific">Chondrus crispus</name>
    <name type="common">Carrageen Irish moss</name>
    <name type="synonym">Polymorpha crispa</name>
    <dbReference type="NCBI Taxonomy" id="2769"/>
    <lineage>
        <taxon>Eukaryota</taxon>
        <taxon>Rhodophyta</taxon>
        <taxon>Florideophyceae</taxon>
        <taxon>Rhodymeniophycidae</taxon>
        <taxon>Gigartinales</taxon>
        <taxon>Gigartinaceae</taxon>
        <taxon>Chondrus</taxon>
    </lineage>
</organism>
<feature type="region of interest" description="Disordered" evidence="1">
    <location>
        <begin position="152"/>
        <end position="196"/>
    </location>
</feature>
<keyword evidence="4" id="KW-1185">Reference proteome</keyword>
<reference evidence="4" key="1">
    <citation type="journal article" date="2013" name="Proc. Natl. Acad. Sci. U.S.A.">
        <title>Genome structure and metabolic features in the red seaweed Chondrus crispus shed light on evolution of the Archaeplastida.</title>
        <authorList>
            <person name="Collen J."/>
            <person name="Porcel B."/>
            <person name="Carre W."/>
            <person name="Ball S.G."/>
            <person name="Chaparro C."/>
            <person name="Tonon T."/>
            <person name="Barbeyron T."/>
            <person name="Michel G."/>
            <person name="Noel B."/>
            <person name="Valentin K."/>
            <person name="Elias M."/>
            <person name="Artiguenave F."/>
            <person name="Arun A."/>
            <person name="Aury J.M."/>
            <person name="Barbosa-Neto J.F."/>
            <person name="Bothwell J.H."/>
            <person name="Bouget F.Y."/>
            <person name="Brillet L."/>
            <person name="Cabello-Hurtado F."/>
            <person name="Capella-Gutierrez S."/>
            <person name="Charrier B."/>
            <person name="Cladiere L."/>
            <person name="Cock J.M."/>
            <person name="Coelho S.M."/>
            <person name="Colleoni C."/>
            <person name="Czjzek M."/>
            <person name="Da Silva C."/>
            <person name="Delage L."/>
            <person name="Denoeud F."/>
            <person name="Deschamps P."/>
            <person name="Dittami S.M."/>
            <person name="Gabaldon T."/>
            <person name="Gachon C.M."/>
            <person name="Groisillier A."/>
            <person name="Herve C."/>
            <person name="Jabbari K."/>
            <person name="Katinka M."/>
            <person name="Kloareg B."/>
            <person name="Kowalczyk N."/>
            <person name="Labadie K."/>
            <person name="Leblanc C."/>
            <person name="Lopez P.J."/>
            <person name="McLachlan D.H."/>
            <person name="Meslet-Cladiere L."/>
            <person name="Moustafa A."/>
            <person name="Nehr Z."/>
            <person name="Nyvall Collen P."/>
            <person name="Panaud O."/>
            <person name="Partensky F."/>
            <person name="Poulain J."/>
            <person name="Rensing S.A."/>
            <person name="Rousvoal S."/>
            <person name="Samson G."/>
            <person name="Symeonidi A."/>
            <person name="Weissenbach J."/>
            <person name="Zambounis A."/>
            <person name="Wincker P."/>
            <person name="Boyen C."/>
        </authorList>
    </citation>
    <scope>NUCLEOTIDE SEQUENCE [LARGE SCALE GENOMIC DNA]</scope>
    <source>
        <strain evidence="4">cv. Stackhouse</strain>
    </source>
</reference>
<feature type="transmembrane region" description="Helical" evidence="2">
    <location>
        <begin position="88"/>
        <end position="108"/>
    </location>
</feature>
<feature type="compositionally biased region" description="Basic residues" evidence="1">
    <location>
        <begin position="173"/>
        <end position="192"/>
    </location>
</feature>
<protein>
    <submittedName>
        <fullName evidence="3">Uncharacterized protein</fullName>
    </submittedName>
</protein>
<dbReference type="OMA" id="DVHEREP"/>
<sequence length="630" mass="70644">MAGHDRATTFAATRRPILTLHTSILPPPSPPRLKYRCLLSRPIRSAAPHLPLPPPLLPGNERRHRRGARLRAATPRPPSVRAAARRRVVAAPAVVVVVVVVVVVRGAAAPAARAPPLRAPRGALLRRGAVRRRGGRGRVFGLCAVVHAVRRHAPRRRGPSHRGPLRRLPPPVRHVHQRRHARPAQKRQRRRPGLGPVRVPHHRLVIQGAPRGDRPRLLCRVCLPQPALSESYRPLFRGGRQEDGRRVRATLPSQVPPRGHRQPARLAPLVNPLSTLRRPHPVAPTRSPGTHFVPHLTPTSPPHVKLYCLFRLLLRPRQPLRRLGQAPHRLCGPELQRKPVVHPRRRPYRRVPYRAPELRAPRRLHPARALQLLPLEEQRVSLAPRRKVHHPHALARQVHVHDVSVGTLEAPVHARLEEARRAPHQRVHLVLAQPHRALRRARRHAHHLAVAHEAPQLHALVQVGPLAQRQRRAARRVHASQYALRALQQRQHVVRARALGRAVEVRPRGVDGRHARQLGGHLPAELADVRLDGRLDPGVRRGRRGRGQLVDAAVRPLHPPLAGRVGRVDGAGEKGCEVGGREVDEARAGRVPQEVRQPDRRLVDRGGERRGLRVGEGAWHGRRGGEWSWL</sequence>
<proteinExistence type="predicted"/>
<accession>R7QIB9</accession>
<keyword evidence="2" id="KW-0472">Membrane</keyword>
<evidence type="ECO:0000313" key="4">
    <source>
        <dbReference type="Proteomes" id="UP000012073"/>
    </source>
</evidence>
<dbReference type="Proteomes" id="UP000012073">
    <property type="component" value="Unassembled WGS sequence"/>
</dbReference>
<keyword evidence="2" id="KW-1133">Transmembrane helix</keyword>
<dbReference type="GeneID" id="17324687"/>
<evidence type="ECO:0000256" key="2">
    <source>
        <dbReference type="SAM" id="Phobius"/>
    </source>
</evidence>
<name>R7QIB9_CHOCR</name>
<dbReference type="EMBL" id="HG001818">
    <property type="protein sequence ID" value="CDF37165.1"/>
    <property type="molecule type" value="Genomic_DNA"/>
</dbReference>
<evidence type="ECO:0000313" key="3">
    <source>
        <dbReference type="EMBL" id="CDF37165.1"/>
    </source>
</evidence>
<dbReference type="KEGG" id="ccp:CHC_T00005124001"/>
<dbReference type="Gramene" id="CDF37165">
    <property type="protein sequence ID" value="CDF37165"/>
    <property type="gene ID" value="CHC_T00005124001"/>
</dbReference>
<keyword evidence="2" id="KW-0812">Transmembrane</keyword>
<gene>
    <name evidence="3" type="ORF">CHC_T00005124001</name>
</gene>
<feature type="compositionally biased region" description="Basic residues" evidence="1">
    <location>
        <begin position="152"/>
        <end position="165"/>
    </location>
</feature>
<dbReference type="RefSeq" id="XP_005716984.1">
    <property type="nucleotide sequence ID" value="XM_005716927.1"/>
</dbReference>
<dbReference type="AlphaFoldDB" id="R7QIB9"/>
<feature type="region of interest" description="Disordered" evidence="1">
    <location>
        <begin position="274"/>
        <end position="296"/>
    </location>
</feature>
<evidence type="ECO:0000256" key="1">
    <source>
        <dbReference type="SAM" id="MobiDB-lite"/>
    </source>
</evidence>
<feature type="region of interest" description="Disordered" evidence="1">
    <location>
        <begin position="50"/>
        <end position="78"/>
    </location>
</feature>